<proteinExistence type="predicted"/>
<feature type="compositionally biased region" description="Basic residues" evidence="12">
    <location>
        <begin position="1296"/>
        <end position="1308"/>
    </location>
</feature>
<feature type="domain" description="PI-PLC Y-box" evidence="17">
    <location>
        <begin position="948"/>
        <end position="1062"/>
    </location>
</feature>
<keyword evidence="3" id="KW-0106">Calcium</keyword>
<dbReference type="PROSITE" id="PS50001">
    <property type="entry name" value="SH2"/>
    <property type="match status" value="2"/>
</dbReference>
<keyword evidence="11" id="KW-0378">Hydrolase</keyword>
<dbReference type="CDD" id="cd13362">
    <property type="entry name" value="PH_PLC_gamma"/>
    <property type="match status" value="1"/>
</dbReference>
<dbReference type="PANTHER" id="PTHR10336:SF159">
    <property type="entry name" value="1-PHOSPHATIDYLINOSITOL 4,5-BISPHOSPHATE PHOSPHODIESTERASE GAMMA"/>
    <property type="match status" value="1"/>
</dbReference>
<dbReference type="InterPro" id="IPR000909">
    <property type="entry name" value="PLipase_C_PInositol-sp_X_dom"/>
</dbReference>
<dbReference type="Pfam" id="PF23583">
    <property type="entry name" value="EF_HAND_2_PLCG"/>
    <property type="match status" value="1"/>
</dbReference>
<dbReference type="Pfam" id="PF16457">
    <property type="entry name" value="PH_12"/>
    <property type="match status" value="1"/>
</dbReference>
<feature type="domain" description="EF-hand" evidence="18">
    <location>
        <begin position="180"/>
        <end position="215"/>
    </location>
</feature>
<dbReference type="SMART" id="SM00252">
    <property type="entry name" value="SH2"/>
    <property type="match status" value="2"/>
</dbReference>
<dbReference type="PROSITE" id="PS50002">
    <property type="entry name" value="SH3"/>
    <property type="match status" value="1"/>
</dbReference>
<comment type="catalytic activity">
    <reaction evidence="8">
        <text>a 1,2-diacyl-sn-glycero-3-phospho-(1D-myo-inositol-4,5-bisphosphate) + H2O = 1D-myo-inositol 1,4,5-trisphosphate + a 1,2-diacyl-sn-glycerol + H(+)</text>
        <dbReference type="Rhea" id="RHEA:33179"/>
        <dbReference type="ChEBI" id="CHEBI:15377"/>
        <dbReference type="ChEBI" id="CHEBI:15378"/>
        <dbReference type="ChEBI" id="CHEBI:17815"/>
        <dbReference type="ChEBI" id="CHEBI:58456"/>
        <dbReference type="ChEBI" id="CHEBI:203600"/>
        <dbReference type="EC" id="3.1.4.11"/>
    </reaction>
    <physiologicalReaction direction="left-to-right" evidence="8">
        <dbReference type="Rhea" id="RHEA:33180"/>
    </physiologicalReaction>
</comment>
<dbReference type="PROSITE" id="PS50222">
    <property type="entry name" value="EF_HAND_2"/>
    <property type="match status" value="1"/>
</dbReference>
<dbReference type="Gene3D" id="3.20.20.190">
    <property type="entry name" value="Phosphatidylinositol (PI) phosphodiesterase"/>
    <property type="match status" value="2"/>
</dbReference>
<evidence type="ECO:0000259" key="14">
    <source>
        <dbReference type="PROSITE" id="PS50002"/>
    </source>
</evidence>
<dbReference type="PROSITE" id="PS50007">
    <property type="entry name" value="PIPLC_X_DOMAIN"/>
    <property type="match status" value="1"/>
</dbReference>
<dbReference type="SUPFAM" id="SSF47473">
    <property type="entry name" value="EF-hand"/>
    <property type="match status" value="1"/>
</dbReference>
<accession>A0ABM1ERR6</accession>
<keyword evidence="4 11" id="KW-0442">Lipid degradation</keyword>
<evidence type="ECO:0000256" key="9">
    <source>
        <dbReference type="PROSITE-ProRule" id="PRU00191"/>
    </source>
</evidence>
<dbReference type="PROSITE" id="PS50008">
    <property type="entry name" value="PIPLC_Y_DOMAIN"/>
    <property type="match status" value="1"/>
</dbReference>
<dbReference type="EC" id="3.1.4.11" evidence="1 11"/>
<evidence type="ECO:0000256" key="4">
    <source>
        <dbReference type="ARBA" id="ARBA00022963"/>
    </source>
</evidence>
<dbReference type="InterPro" id="IPR000980">
    <property type="entry name" value="SH2"/>
</dbReference>
<dbReference type="InterPro" id="IPR000008">
    <property type="entry name" value="C2_dom"/>
</dbReference>
<dbReference type="InterPro" id="IPR011992">
    <property type="entry name" value="EF-hand-dom_pair"/>
</dbReference>
<feature type="region of interest" description="Disordered" evidence="12">
    <location>
        <begin position="449"/>
        <end position="472"/>
    </location>
</feature>
<evidence type="ECO:0000256" key="6">
    <source>
        <dbReference type="ARBA" id="ARBA00023098"/>
    </source>
</evidence>
<evidence type="ECO:0000259" key="17">
    <source>
        <dbReference type="PROSITE" id="PS50008"/>
    </source>
</evidence>
<dbReference type="InterPro" id="IPR001452">
    <property type="entry name" value="SH3_domain"/>
</dbReference>
<dbReference type="InterPro" id="IPR056586">
    <property type="entry name" value="EF-hand_PLCG1"/>
</dbReference>
<sequence>MYRERLWRKLEVGACLTRVTANRKREKRTFRVKMETRQLLWYRTMAQAHKTEGCVDIREIREVREGRRSRDFERAGDDTSVSVSCCFVVLHGAEFNLATLSLVAPNSEECADWVRGLSSLADDTRGAPYPLQVERWLRKEFCELEQASGRGGGGGGSGGGAGVQLRDVKNLFLPRANMKVTTARLKDAFAEADAGGTGELGFDEFAHLYHQLALLARDCVGDLSAYFPDQRTVTLQRFQDFLANEQNDVIGHDAAAVVALMSAFLADPARHTSDPYFTVAEFADYLFSRENSAWDPRNEVIGDDMQRPLCDYWIASSHNTYLTGDQLRSESSCEAYARALRMGCRCIELDCWDGPKELPIITHAYTMTSKIKFVDVIRVIRDHAFVASEYPVILSIEDHCSLPQQRNMARHFQEVFGEMLLVAPSERDERQLPSPEQLRRKIVIKHKKLPDNAGEAATTDGGGGDGGDDAFPDDQDIRFSLKRGILYLEDRLAREWNPHYFVLTAKKLFYTGETMGADEAAAAAGDDDDGGGATERASPPPPHAAEPWCHFSKEGFPREYVETLLNRNRHLGDGCFLVRNSSTFKGDYTLSFLRRGRVNHCHIKSRQERGRERYYLVDQVAFGSLSELIDYYREHPLRSPEFELKLGEPVPVAAATHEAQPWFHANLAKEEAQEMLSRVPRDGAFLIRGRDAQPNLFAISFRVGRAVLHCRIRRDGDAYVIGDGVVTATFDSLTELVQYYVAHPLYKKITLNRRFAVNRELVDRLNLEDSADAGAGIYTDPNCFAARRHVRALYDYAARRPDELSFPKNAIISNVDADKNDSWWTGDYGGKTQQWFPANYVAALAPDDPAAAGEEDDDEGEGEGENTLLGTMQKGAIDIRGADVISSSKVNNLIVFRLRLADGTEREIGCADTEELSDWIQKIREASQLAENLESHQTERSHKIAKELSDLIVYCRAVAFVPEKQPRDFHEMSSLSESKADKWLAPQRAPAFADINRLQLTRIYPKGTRVDSSNYDPLAAWNAGSQLVALNYQTADRATQLNTARFACNGRCGYVLKPECMRRDGYSPFDKSSLVGVVDPVTISLRIVAGRHLPKPGRNISCPSVEVEVVGADYDSGGGGGAGGAGGGGAGNRYRTAKDRNDAGGFNPLWNDTCEFDVANPELAFVRFVVQDEDMFGQQATIAQTTLPLRGLRSGYRSLALRNAASEELELASLLVCVDISRANEDAQLYQALQDLSAESQQLCQRIEEARLRGDMVGVETMRQRQEDVEDQQTAKREERRRHRQRKASRQERPRFLQKKKPSSLRTN</sequence>
<evidence type="ECO:0000256" key="7">
    <source>
        <dbReference type="ARBA" id="ARBA00023224"/>
    </source>
</evidence>
<dbReference type="InterPro" id="IPR002048">
    <property type="entry name" value="EF_hand_dom"/>
</dbReference>
<evidence type="ECO:0000313" key="19">
    <source>
        <dbReference type="Proteomes" id="UP000695022"/>
    </source>
</evidence>
<dbReference type="Pfam" id="PF23329">
    <property type="entry name" value="EF_HAND_1_PLCG"/>
    <property type="match status" value="1"/>
</dbReference>
<feature type="domain" description="PH" evidence="15">
    <location>
        <begin position="8"/>
        <end position="122"/>
    </location>
</feature>
<keyword evidence="6 11" id="KW-0443">Lipid metabolism</keyword>
<feature type="region of interest" description="Disordered" evidence="12">
    <location>
        <begin position="1258"/>
        <end position="1308"/>
    </location>
</feature>
<evidence type="ECO:0000256" key="8">
    <source>
        <dbReference type="ARBA" id="ARBA00023674"/>
    </source>
</evidence>
<keyword evidence="2 10" id="KW-0728">SH3 domain</keyword>
<evidence type="ECO:0000259" key="16">
    <source>
        <dbReference type="PROSITE" id="PS50004"/>
    </source>
</evidence>
<dbReference type="InterPro" id="IPR001849">
    <property type="entry name" value="PH_domain"/>
</dbReference>
<dbReference type="Pfam" id="PF00387">
    <property type="entry name" value="PI-PLC-Y"/>
    <property type="match status" value="1"/>
</dbReference>
<dbReference type="PRINTS" id="PR00390">
    <property type="entry name" value="PHPHLIPASEC"/>
</dbReference>
<dbReference type="InterPro" id="IPR001192">
    <property type="entry name" value="PI-PLC_fam"/>
</dbReference>
<feature type="domain" description="C2" evidence="16">
    <location>
        <begin position="1063"/>
        <end position="1203"/>
    </location>
</feature>
<dbReference type="SUPFAM" id="SSF50729">
    <property type="entry name" value="PH domain-like"/>
    <property type="match status" value="1"/>
</dbReference>
<reference evidence="20" key="1">
    <citation type="submission" date="2025-08" db="UniProtKB">
        <authorList>
            <consortium name="RefSeq"/>
        </authorList>
    </citation>
    <scope>IDENTIFICATION</scope>
</reference>
<dbReference type="SUPFAM" id="SSF50044">
    <property type="entry name" value="SH3-domain"/>
    <property type="match status" value="1"/>
</dbReference>
<evidence type="ECO:0000256" key="11">
    <source>
        <dbReference type="RuleBase" id="RU361133"/>
    </source>
</evidence>
<dbReference type="SMART" id="SM00239">
    <property type="entry name" value="C2"/>
    <property type="match status" value="1"/>
</dbReference>
<evidence type="ECO:0000259" key="18">
    <source>
        <dbReference type="PROSITE" id="PS50222"/>
    </source>
</evidence>
<dbReference type="Proteomes" id="UP000695022">
    <property type="component" value="Unplaced"/>
</dbReference>
<evidence type="ECO:0000256" key="2">
    <source>
        <dbReference type="ARBA" id="ARBA00022443"/>
    </source>
</evidence>
<organism evidence="19 20">
    <name type="scientific">Priapulus caudatus</name>
    <name type="common">Priapulid worm</name>
    <dbReference type="NCBI Taxonomy" id="37621"/>
    <lineage>
        <taxon>Eukaryota</taxon>
        <taxon>Metazoa</taxon>
        <taxon>Ecdysozoa</taxon>
        <taxon>Scalidophora</taxon>
        <taxon>Priapulida</taxon>
        <taxon>Priapulimorpha</taxon>
        <taxon>Priapulimorphida</taxon>
        <taxon>Priapulidae</taxon>
        <taxon>Priapulus</taxon>
    </lineage>
</organism>
<evidence type="ECO:0000256" key="12">
    <source>
        <dbReference type="SAM" id="MobiDB-lite"/>
    </source>
</evidence>
<dbReference type="Pfam" id="PF00018">
    <property type="entry name" value="SH3_1"/>
    <property type="match status" value="1"/>
</dbReference>
<feature type="compositionally biased region" description="Basic residues" evidence="12">
    <location>
        <begin position="1279"/>
        <end position="1288"/>
    </location>
</feature>
<feature type="domain" description="SH3" evidence="14">
    <location>
        <begin position="785"/>
        <end position="846"/>
    </location>
</feature>
<protein>
    <recommendedName>
        <fullName evidence="1 11">Phosphoinositide phospholipase C</fullName>
        <ecNumber evidence="1 11">3.1.4.11</ecNumber>
    </recommendedName>
</protein>
<dbReference type="Pfam" id="PF00388">
    <property type="entry name" value="PI-PLC-X"/>
    <property type="match status" value="1"/>
</dbReference>
<feature type="compositionally biased region" description="Basic and acidic residues" evidence="12">
    <location>
        <begin position="1262"/>
        <end position="1278"/>
    </location>
</feature>
<dbReference type="PANTHER" id="PTHR10336">
    <property type="entry name" value="PHOSPHOINOSITIDE-SPECIFIC PHOSPHOLIPASE C FAMILY PROTEIN"/>
    <property type="match status" value="1"/>
</dbReference>
<feature type="region of interest" description="Disordered" evidence="12">
    <location>
        <begin position="521"/>
        <end position="546"/>
    </location>
</feature>
<evidence type="ECO:0000259" key="15">
    <source>
        <dbReference type="PROSITE" id="PS50003"/>
    </source>
</evidence>
<dbReference type="InterPro" id="IPR057061">
    <property type="entry name" value="PLCG_EF-hand_2"/>
</dbReference>
<dbReference type="InterPro" id="IPR036028">
    <property type="entry name" value="SH3-like_dom_sf"/>
</dbReference>
<evidence type="ECO:0000256" key="10">
    <source>
        <dbReference type="PROSITE-ProRule" id="PRU00192"/>
    </source>
</evidence>
<keyword evidence="19" id="KW-1185">Reference proteome</keyword>
<feature type="domain" description="SH2" evidence="13">
    <location>
        <begin position="662"/>
        <end position="740"/>
    </location>
</feature>
<dbReference type="Pfam" id="PF00168">
    <property type="entry name" value="C2"/>
    <property type="match status" value="1"/>
</dbReference>
<dbReference type="InterPro" id="IPR011993">
    <property type="entry name" value="PH-like_dom_sf"/>
</dbReference>
<keyword evidence="7" id="KW-0807">Transducer</keyword>
<dbReference type="PROSITE" id="PS50004">
    <property type="entry name" value="C2"/>
    <property type="match status" value="1"/>
</dbReference>
<dbReference type="Gene3D" id="2.30.30.40">
    <property type="entry name" value="SH3 Domains"/>
    <property type="match status" value="1"/>
</dbReference>
<dbReference type="SMART" id="SM00149">
    <property type="entry name" value="PLCYc"/>
    <property type="match status" value="1"/>
</dbReference>
<dbReference type="InterPro" id="IPR017946">
    <property type="entry name" value="PLC-like_Pdiesterase_TIM-brl"/>
</dbReference>
<name>A0ABM1ERR6_PRICU</name>
<dbReference type="CDD" id="cd00275">
    <property type="entry name" value="C2_PLC_like"/>
    <property type="match status" value="1"/>
</dbReference>
<keyword evidence="5 9" id="KW-0727">SH2 domain</keyword>
<dbReference type="InterPro" id="IPR035892">
    <property type="entry name" value="C2_domain_sf"/>
</dbReference>
<feature type="domain" description="SH2" evidence="13">
    <location>
        <begin position="548"/>
        <end position="650"/>
    </location>
</feature>
<evidence type="ECO:0000256" key="1">
    <source>
        <dbReference type="ARBA" id="ARBA00012368"/>
    </source>
</evidence>
<dbReference type="GeneID" id="106815001"/>
<dbReference type="SMART" id="SM00233">
    <property type="entry name" value="PH"/>
    <property type="match status" value="2"/>
</dbReference>
<dbReference type="SUPFAM" id="SSF51695">
    <property type="entry name" value="PLC-like phosphodiesterases"/>
    <property type="match status" value="1"/>
</dbReference>
<feature type="region of interest" description="Disordered" evidence="12">
    <location>
        <begin position="848"/>
        <end position="870"/>
    </location>
</feature>
<dbReference type="Gene3D" id="2.60.40.150">
    <property type="entry name" value="C2 domain"/>
    <property type="match status" value="1"/>
</dbReference>
<feature type="compositionally biased region" description="Acidic residues" evidence="12">
    <location>
        <begin position="853"/>
        <end position="864"/>
    </location>
</feature>
<dbReference type="SUPFAM" id="SSF55550">
    <property type="entry name" value="SH2 domain"/>
    <property type="match status" value="2"/>
</dbReference>
<dbReference type="Gene3D" id="3.30.505.10">
    <property type="entry name" value="SH2 domain"/>
    <property type="match status" value="2"/>
</dbReference>
<evidence type="ECO:0000256" key="5">
    <source>
        <dbReference type="ARBA" id="ARBA00022999"/>
    </source>
</evidence>
<dbReference type="Gene3D" id="2.30.29.30">
    <property type="entry name" value="Pleckstrin-homology domain (PH domain)/Phosphotyrosine-binding domain (PTB)"/>
    <property type="match status" value="2"/>
</dbReference>
<dbReference type="PRINTS" id="PR00401">
    <property type="entry name" value="SH2DOMAIN"/>
</dbReference>
<dbReference type="CDD" id="cd08592">
    <property type="entry name" value="PI-PLCc_gamma"/>
    <property type="match status" value="1"/>
</dbReference>
<dbReference type="RefSeq" id="XP_014674887.1">
    <property type="nucleotide sequence ID" value="XM_014819401.1"/>
</dbReference>
<dbReference type="SMART" id="SM00326">
    <property type="entry name" value="SH3"/>
    <property type="match status" value="1"/>
</dbReference>
<dbReference type="InterPro" id="IPR001711">
    <property type="entry name" value="PLipase_C_Pinositol-sp_Y"/>
</dbReference>
<dbReference type="InterPro" id="IPR036860">
    <property type="entry name" value="SH2_dom_sf"/>
</dbReference>
<dbReference type="PROSITE" id="PS50003">
    <property type="entry name" value="PH_DOMAIN"/>
    <property type="match status" value="1"/>
</dbReference>
<evidence type="ECO:0000256" key="3">
    <source>
        <dbReference type="ARBA" id="ARBA00022837"/>
    </source>
</evidence>
<dbReference type="SUPFAM" id="SSF49562">
    <property type="entry name" value="C2 domain (Calcium/lipid-binding domain, CaLB)"/>
    <property type="match status" value="1"/>
</dbReference>
<evidence type="ECO:0000313" key="20">
    <source>
        <dbReference type="RefSeq" id="XP_014674887.1"/>
    </source>
</evidence>
<gene>
    <name evidence="20" type="primary">LOC106815001</name>
</gene>
<dbReference type="SMART" id="SM00148">
    <property type="entry name" value="PLCXc"/>
    <property type="match status" value="1"/>
</dbReference>
<evidence type="ECO:0000259" key="13">
    <source>
        <dbReference type="PROSITE" id="PS50001"/>
    </source>
</evidence>
<dbReference type="Pfam" id="PF00017">
    <property type="entry name" value="SH2"/>
    <property type="match status" value="2"/>
</dbReference>